<feature type="transmembrane region" description="Helical" evidence="9">
    <location>
        <begin position="198"/>
        <end position="216"/>
    </location>
</feature>
<feature type="region of interest" description="Disordered" evidence="8">
    <location>
        <begin position="530"/>
        <end position="549"/>
    </location>
</feature>
<dbReference type="Proteomes" id="UP001212152">
    <property type="component" value="Unassembled WGS sequence"/>
</dbReference>
<accession>A0AAD5TQI7</accession>
<feature type="transmembrane region" description="Helical" evidence="9">
    <location>
        <begin position="236"/>
        <end position="257"/>
    </location>
</feature>
<gene>
    <name evidence="10" type="ORF">HDU87_003096</name>
</gene>
<dbReference type="AlphaFoldDB" id="A0AAD5TQI7"/>
<protein>
    <submittedName>
        <fullName evidence="10">Uncharacterized protein</fullName>
    </submittedName>
</protein>
<keyword evidence="3" id="KW-0813">Transport</keyword>
<dbReference type="InterPro" id="IPR001734">
    <property type="entry name" value="Na/solute_symporter"/>
</dbReference>
<dbReference type="PROSITE" id="PS50283">
    <property type="entry name" value="NA_SOLUT_SYMP_3"/>
    <property type="match status" value="1"/>
</dbReference>
<comment type="caution">
    <text evidence="10">The sequence shown here is derived from an EMBL/GenBank/DDBJ whole genome shotgun (WGS) entry which is preliminary data.</text>
</comment>
<evidence type="ECO:0000256" key="8">
    <source>
        <dbReference type="SAM" id="MobiDB-lite"/>
    </source>
</evidence>
<evidence type="ECO:0000256" key="9">
    <source>
        <dbReference type="SAM" id="Phobius"/>
    </source>
</evidence>
<dbReference type="GO" id="GO:0005886">
    <property type="term" value="C:plasma membrane"/>
    <property type="evidence" value="ECO:0007669"/>
    <property type="project" value="TreeGrafter"/>
</dbReference>
<feature type="compositionally biased region" description="Polar residues" evidence="8">
    <location>
        <begin position="536"/>
        <end position="549"/>
    </location>
</feature>
<evidence type="ECO:0000256" key="4">
    <source>
        <dbReference type="ARBA" id="ARBA00022692"/>
    </source>
</evidence>
<feature type="transmembrane region" description="Helical" evidence="9">
    <location>
        <begin position="269"/>
        <end position="301"/>
    </location>
</feature>
<evidence type="ECO:0000256" key="6">
    <source>
        <dbReference type="ARBA" id="ARBA00023136"/>
    </source>
</evidence>
<evidence type="ECO:0000256" key="2">
    <source>
        <dbReference type="ARBA" id="ARBA00006434"/>
    </source>
</evidence>
<dbReference type="PANTHER" id="PTHR48086">
    <property type="entry name" value="SODIUM/PROLINE SYMPORTER-RELATED"/>
    <property type="match status" value="1"/>
</dbReference>
<feature type="transmembrane region" description="Helical" evidence="9">
    <location>
        <begin position="429"/>
        <end position="446"/>
    </location>
</feature>
<feature type="transmembrane region" description="Helical" evidence="9">
    <location>
        <begin position="321"/>
        <end position="339"/>
    </location>
</feature>
<feature type="transmembrane region" description="Helical" evidence="9">
    <location>
        <begin position="397"/>
        <end position="417"/>
    </location>
</feature>
<dbReference type="GO" id="GO:0015606">
    <property type="term" value="F:spermidine transmembrane transporter activity"/>
    <property type="evidence" value="ECO:0007669"/>
    <property type="project" value="TreeGrafter"/>
</dbReference>
<reference evidence="10" key="1">
    <citation type="submission" date="2020-05" db="EMBL/GenBank/DDBJ databases">
        <title>Phylogenomic resolution of chytrid fungi.</title>
        <authorList>
            <person name="Stajich J.E."/>
            <person name="Amses K."/>
            <person name="Simmons R."/>
            <person name="Seto K."/>
            <person name="Myers J."/>
            <person name="Bonds A."/>
            <person name="Quandt C.A."/>
            <person name="Barry K."/>
            <person name="Liu P."/>
            <person name="Grigoriev I."/>
            <person name="Longcore J.E."/>
            <person name="James T.Y."/>
        </authorList>
    </citation>
    <scope>NUCLEOTIDE SEQUENCE</scope>
    <source>
        <strain evidence="10">JEL0379</strain>
    </source>
</reference>
<feature type="transmembrane region" description="Helical" evidence="9">
    <location>
        <begin position="84"/>
        <end position="107"/>
    </location>
</feature>
<dbReference type="Pfam" id="PF00474">
    <property type="entry name" value="SSF"/>
    <property type="match status" value="1"/>
</dbReference>
<feature type="transmembrane region" description="Helical" evidence="9">
    <location>
        <begin position="466"/>
        <end position="493"/>
    </location>
</feature>
<dbReference type="InterPro" id="IPR038377">
    <property type="entry name" value="Na/Glc_symporter_sf"/>
</dbReference>
<dbReference type="PANTHER" id="PTHR48086:SF10">
    <property type="entry name" value="AGR155CP"/>
    <property type="match status" value="1"/>
</dbReference>
<proteinExistence type="inferred from homology"/>
<evidence type="ECO:0000256" key="3">
    <source>
        <dbReference type="ARBA" id="ARBA00022448"/>
    </source>
</evidence>
<evidence type="ECO:0000313" key="11">
    <source>
        <dbReference type="Proteomes" id="UP001212152"/>
    </source>
</evidence>
<keyword evidence="6 9" id="KW-0472">Membrane</keyword>
<dbReference type="InterPro" id="IPR050277">
    <property type="entry name" value="Sodium:Solute_Symporter"/>
</dbReference>
<feature type="transmembrane region" description="Helical" evidence="9">
    <location>
        <begin position="58"/>
        <end position="78"/>
    </location>
</feature>
<keyword evidence="5 9" id="KW-1133">Transmembrane helix</keyword>
<name>A0AAD5TQI7_9FUNG</name>
<evidence type="ECO:0000256" key="1">
    <source>
        <dbReference type="ARBA" id="ARBA00004141"/>
    </source>
</evidence>
<evidence type="ECO:0000313" key="10">
    <source>
        <dbReference type="EMBL" id="KAJ3179139.1"/>
    </source>
</evidence>
<keyword evidence="4 9" id="KW-0812">Transmembrane</keyword>
<feature type="transmembrane region" description="Helical" evidence="9">
    <location>
        <begin position="371"/>
        <end position="391"/>
    </location>
</feature>
<evidence type="ECO:0000256" key="7">
    <source>
        <dbReference type="RuleBase" id="RU362091"/>
    </source>
</evidence>
<keyword evidence="11" id="KW-1185">Reference proteome</keyword>
<evidence type="ECO:0000256" key="5">
    <source>
        <dbReference type="ARBA" id="ARBA00022989"/>
    </source>
</evidence>
<dbReference type="EMBL" id="JADGJQ010000022">
    <property type="protein sequence ID" value="KAJ3179139.1"/>
    <property type="molecule type" value="Genomic_DNA"/>
</dbReference>
<comment type="subcellular location">
    <subcellularLocation>
        <location evidence="1">Membrane</location>
        <topology evidence="1">Multi-pass membrane protein</topology>
    </subcellularLocation>
</comment>
<feature type="transmembrane region" description="Helical" evidence="9">
    <location>
        <begin position="169"/>
        <end position="191"/>
    </location>
</feature>
<sequence length="549" mass="59219">MASLKALALSLSIVAVVLFGALALLVARIRKNKNIAEDQTTEFFLTARRSAPLWRIGWSFFASATGSWVVFAVPAFVVDPTYGAGYIGLISYAVFTGLPLVLVAYVGQRIRATYPDILSWGDFAQRRFGWSMQVYVSLVVLLNMAINLAAEYTAIGSVFDKVVGVNPVIPILIVGGVTMIYTIVGGLYVSIVTDQYQGVFTLLLVAVTSVYLAVTFRLPDPRPPLPATLDANFNGWSSIGTLGISLICATFFSDAVWQRVWASQDSRTLIRGASIGAGIAILVAFFFGFGGLLAAWSGYLGDDSNLGFFYLLNQGGETKDVWIVVLVVVLASIMNESAVDAYQCALTDTVVGLATCLGIPRMFNREEFPLTAARVVTLVINVPLIIVGTRGYNINQLYLITNMITSCSTLPLLMGLVRPLEGYVHGRSVLFGCIFAIKAVMVYGYIQTNDYWLGIQTYFYTTYDYGAFLTALGASVVGVALAAGVEAVVRLALGKPVRVERIDLTPHKGDHQIADGDHHNLVADELTDTRRLGAGNPSSATLGPSKSED</sequence>
<dbReference type="Gene3D" id="1.20.1730.10">
    <property type="entry name" value="Sodium/glucose cotransporter"/>
    <property type="match status" value="1"/>
</dbReference>
<feature type="transmembrane region" description="Helical" evidence="9">
    <location>
        <begin position="6"/>
        <end position="27"/>
    </location>
</feature>
<feature type="transmembrane region" description="Helical" evidence="9">
    <location>
        <begin position="128"/>
        <end position="149"/>
    </location>
</feature>
<comment type="similarity">
    <text evidence="2 7">Belongs to the sodium:solute symporter (SSF) (TC 2.A.21) family.</text>
</comment>
<organism evidence="10 11">
    <name type="scientific">Geranomyces variabilis</name>
    <dbReference type="NCBI Taxonomy" id="109894"/>
    <lineage>
        <taxon>Eukaryota</taxon>
        <taxon>Fungi</taxon>
        <taxon>Fungi incertae sedis</taxon>
        <taxon>Chytridiomycota</taxon>
        <taxon>Chytridiomycota incertae sedis</taxon>
        <taxon>Chytridiomycetes</taxon>
        <taxon>Spizellomycetales</taxon>
        <taxon>Powellomycetaceae</taxon>
        <taxon>Geranomyces</taxon>
    </lineage>
</organism>